<dbReference type="RefSeq" id="WP_183403180.1">
    <property type="nucleotide sequence ID" value="NZ_JACHGG010000002.1"/>
</dbReference>
<protein>
    <submittedName>
        <fullName evidence="1">Uncharacterized protein</fullName>
    </submittedName>
</protein>
<gene>
    <name evidence="1" type="ORF">HNQ93_001470</name>
</gene>
<dbReference type="EMBL" id="JACHGG010000002">
    <property type="protein sequence ID" value="MBB6058624.1"/>
    <property type="molecule type" value="Genomic_DNA"/>
</dbReference>
<sequence>MPETLLDVNLQQVADQELAGTWRVASRVLSQADPATALARTTQLQLQPQQLVVALNEGALLGRWSVERDALLSRPYLQLSLAEQTTTALVTRLRRSVSGAHRALTLYFHSGMELQLVQP</sequence>
<name>A0A7W9T171_9BACT</name>
<reference evidence="1 2" key="1">
    <citation type="submission" date="2020-08" db="EMBL/GenBank/DDBJ databases">
        <title>Genomic Encyclopedia of Type Strains, Phase IV (KMG-IV): sequencing the most valuable type-strain genomes for metagenomic binning, comparative biology and taxonomic classification.</title>
        <authorList>
            <person name="Goeker M."/>
        </authorList>
    </citation>
    <scope>NUCLEOTIDE SEQUENCE [LARGE SCALE GENOMIC DNA]</scope>
    <source>
        <strain evidence="1 2">DSM 26718</strain>
    </source>
</reference>
<dbReference type="Proteomes" id="UP000532746">
    <property type="component" value="Unassembled WGS sequence"/>
</dbReference>
<keyword evidence="2" id="KW-1185">Reference proteome</keyword>
<accession>A0A7W9T171</accession>
<organism evidence="1 2">
    <name type="scientific">Hymenobacter luteus</name>
    <dbReference type="NCBI Taxonomy" id="1411122"/>
    <lineage>
        <taxon>Bacteria</taxon>
        <taxon>Pseudomonadati</taxon>
        <taxon>Bacteroidota</taxon>
        <taxon>Cytophagia</taxon>
        <taxon>Cytophagales</taxon>
        <taxon>Hymenobacteraceae</taxon>
        <taxon>Hymenobacter</taxon>
    </lineage>
</organism>
<evidence type="ECO:0000313" key="1">
    <source>
        <dbReference type="EMBL" id="MBB6058624.1"/>
    </source>
</evidence>
<evidence type="ECO:0000313" key="2">
    <source>
        <dbReference type="Proteomes" id="UP000532746"/>
    </source>
</evidence>
<dbReference type="AlphaFoldDB" id="A0A7W9T171"/>
<comment type="caution">
    <text evidence="1">The sequence shown here is derived from an EMBL/GenBank/DDBJ whole genome shotgun (WGS) entry which is preliminary data.</text>
</comment>
<proteinExistence type="predicted"/>